<evidence type="ECO:0000313" key="3">
    <source>
        <dbReference type="Proteomes" id="UP000535509"/>
    </source>
</evidence>
<dbReference type="Gene3D" id="3.50.50.60">
    <property type="entry name" value="FAD/NAD(P)-binding domain"/>
    <property type="match status" value="1"/>
</dbReference>
<dbReference type="InterPro" id="IPR015899">
    <property type="entry name" value="UDP-GalPyranose_mutase_C"/>
</dbReference>
<accession>A0A5L4XWY7</accession>
<reference evidence="2 3" key="1">
    <citation type="submission" date="2018-06" db="EMBL/GenBank/DDBJ databases">
        <authorList>
            <consortium name="PulseNet: The National Subtyping Network for Foodborne Disease Surveillance"/>
            <person name="Tarr C.L."/>
            <person name="Trees E."/>
            <person name="Katz L.S."/>
            <person name="Carleton-Romer H.A."/>
            <person name="Stroika S."/>
            <person name="Kucerova Z."/>
            <person name="Roache K.F."/>
            <person name="Sabol A.L."/>
            <person name="Besser J."/>
            <person name="Gerner-Smidt P."/>
        </authorList>
    </citation>
    <scope>NUCLEOTIDE SEQUENCE [LARGE SCALE GENOMIC DNA]</scope>
    <source>
        <strain evidence="2 3">PNUSAC001503</strain>
    </source>
</reference>
<dbReference type="GO" id="GO:0008767">
    <property type="term" value="F:UDP-galactopyranose mutase activity"/>
    <property type="evidence" value="ECO:0007669"/>
    <property type="project" value="InterPro"/>
</dbReference>
<proteinExistence type="predicted"/>
<dbReference type="InterPro" id="IPR036188">
    <property type="entry name" value="FAD/NAD-bd_sf"/>
</dbReference>
<feature type="domain" description="UDP-galactopyranose mutase C-terminal" evidence="1">
    <location>
        <begin position="144"/>
        <end position="352"/>
    </location>
</feature>
<dbReference type="EMBL" id="AABTCC010000036">
    <property type="protein sequence ID" value="EAI8859898.1"/>
    <property type="molecule type" value="Genomic_DNA"/>
</dbReference>
<dbReference type="RefSeq" id="WP_011732268.1">
    <property type="nucleotide sequence ID" value="NZ_AACCWR020000009.1"/>
</dbReference>
<dbReference type="PANTHER" id="PTHR21197:SF0">
    <property type="entry name" value="UDP-GALACTOPYRANOSE MUTASE"/>
    <property type="match status" value="1"/>
</dbReference>
<dbReference type="SUPFAM" id="SSF51971">
    <property type="entry name" value="Nucleotide-binding domain"/>
    <property type="match status" value="1"/>
</dbReference>
<gene>
    <name evidence="2" type="ORF">CX802_08680</name>
</gene>
<name>A0A5L4XWY7_CAMFE</name>
<dbReference type="GO" id="GO:0050660">
    <property type="term" value="F:flavin adenine dinucleotide binding"/>
    <property type="evidence" value="ECO:0007669"/>
    <property type="project" value="TreeGrafter"/>
</dbReference>
<dbReference type="OMA" id="EYWIASV"/>
<keyword evidence="3" id="KW-1185">Reference proteome</keyword>
<dbReference type="AlphaFoldDB" id="A0A5L4XWY7"/>
<dbReference type="Pfam" id="PF03275">
    <property type="entry name" value="GLF"/>
    <property type="match status" value="1"/>
</dbReference>
<dbReference type="GeneID" id="61065418"/>
<organism evidence="2 3">
    <name type="scientific">Campylobacter fetus</name>
    <dbReference type="NCBI Taxonomy" id="196"/>
    <lineage>
        <taxon>Bacteria</taxon>
        <taxon>Pseudomonadati</taxon>
        <taxon>Campylobacterota</taxon>
        <taxon>Epsilonproteobacteria</taxon>
        <taxon>Campylobacterales</taxon>
        <taxon>Campylobacteraceae</taxon>
        <taxon>Campylobacter</taxon>
    </lineage>
</organism>
<sequence>MKKAIIIGGGFAGCTAAYFLKNKGFDVTIFEASNELGAGIRTHFYKGHPYTFGPHHLLIDINDGWAIDYFKGFLDLRQLTHQVLTTPYGENSFYNYPPVKSDIDTFKNKERIYRELKERNTKAKPKNLEEYWENSIGNTLYNMFVNSYSKKMWNIKNNTELDEDLCFSVKKEPLRNKPGDYFSGAIYNAYPTNLDGYNIYFDKCVYGVKVQLNTKISKFDLENKTIWIDEQKYNADIIISTISLDDLFEYHYGELKYMGRDFMKILLPVERITPEGYYFLYYAGDEPYTRIVEYKTLTGYKSKDTLIGIEIPSNSNRLYPYPTKAEVERAYRYKNLIPKDVYSIGRLGEYKYKDMYWILKDIKEIMNQI</sequence>
<dbReference type="Pfam" id="PF13450">
    <property type="entry name" value="NAD_binding_8"/>
    <property type="match status" value="1"/>
</dbReference>
<dbReference type="Proteomes" id="UP000535509">
    <property type="component" value="Unassembled WGS sequence"/>
</dbReference>
<evidence type="ECO:0000313" key="2">
    <source>
        <dbReference type="EMBL" id="EAI8859898.1"/>
    </source>
</evidence>
<dbReference type="PANTHER" id="PTHR21197">
    <property type="entry name" value="UDP-GALACTOPYRANOSE MUTASE"/>
    <property type="match status" value="1"/>
</dbReference>
<comment type="caution">
    <text evidence="2">The sequence shown here is derived from an EMBL/GenBank/DDBJ whole genome shotgun (WGS) entry which is preliminary data.</text>
</comment>
<protein>
    <submittedName>
        <fullName evidence="2">FAD-dependent oxidoreductase</fullName>
    </submittedName>
</protein>
<dbReference type="GO" id="GO:0005829">
    <property type="term" value="C:cytosol"/>
    <property type="evidence" value="ECO:0007669"/>
    <property type="project" value="TreeGrafter"/>
</dbReference>
<evidence type="ECO:0000259" key="1">
    <source>
        <dbReference type="Pfam" id="PF03275"/>
    </source>
</evidence>